<evidence type="ECO:0000313" key="4">
    <source>
        <dbReference type="Proteomes" id="UP000217265"/>
    </source>
</evidence>
<reference evidence="3 4" key="1">
    <citation type="submission" date="2017-09" db="EMBL/GenBank/DDBJ databases">
        <title>Complete genome sequence of Verrucomicrobial strain HZ-65, isolated from freshwater.</title>
        <authorList>
            <person name="Choi A."/>
        </authorList>
    </citation>
    <scope>NUCLEOTIDE SEQUENCE [LARGE SCALE GENOMIC DNA]</scope>
    <source>
        <strain evidence="3 4">HZ-65</strain>
    </source>
</reference>
<accession>A0A290QDW0</accession>
<protein>
    <submittedName>
        <fullName evidence="3">Uncharacterized protein</fullName>
    </submittedName>
</protein>
<dbReference type="EMBL" id="CP023344">
    <property type="protein sequence ID" value="ATC63518.1"/>
    <property type="molecule type" value="Genomic_DNA"/>
</dbReference>
<proteinExistence type="predicted"/>
<feature type="transmembrane region" description="Helical" evidence="2">
    <location>
        <begin position="14"/>
        <end position="33"/>
    </location>
</feature>
<keyword evidence="2" id="KW-1133">Transmembrane helix</keyword>
<evidence type="ECO:0000313" key="3">
    <source>
        <dbReference type="EMBL" id="ATC63518.1"/>
    </source>
</evidence>
<gene>
    <name evidence="3" type="ORF">CMV30_05860</name>
</gene>
<keyword evidence="2" id="KW-0812">Transmembrane</keyword>
<dbReference type="RefSeq" id="WP_096055150.1">
    <property type="nucleotide sequence ID" value="NZ_CP023344.1"/>
</dbReference>
<evidence type="ECO:0000256" key="2">
    <source>
        <dbReference type="SAM" id="Phobius"/>
    </source>
</evidence>
<keyword evidence="4" id="KW-1185">Reference proteome</keyword>
<keyword evidence="2" id="KW-0472">Membrane</keyword>
<name>A0A290QDW0_9BACT</name>
<sequence length="268" mass="29040">MRTTGFDLGCVVRWLVWGVLVVAAVAVTAGTVVRWRETARLRDDVAAQKGGLIYEKGLSLPSEREKLLAAANEAESERLRADREALPRLRAEVAELKKSVDESRPKVAKKPKADPAVPLDIEKEIVPSETWRNVGYATPVAAVETALWAAAGGDTDVLMGSIVLDDAAQRKAAELLAGLPVETRTRYASAEELVAFMAAKDVPLEGTRIFPVKEEAGDMRRAVVQLRNAAGSVRQVHLDLRKTGAGWRLVVPEAAVERYAAQLKGTGR</sequence>
<feature type="coiled-coil region" evidence="1">
    <location>
        <begin position="64"/>
        <end position="99"/>
    </location>
</feature>
<evidence type="ECO:0000256" key="1">
    <source>
        <dbReference type="SAM" id="Coils"/>
    </source>
</evidence>
<dbReference type="OrthoDB" id="9916709at2"/>
<dbReference type="Proteomes" id="UP000217265">
    <property type="component" value="Chromosome"/>
</dbReference>
<keyword evidence="1" id="KW-0175">Coiled coil</keyword>
<dbReference type="KEGG" id="vbh:CMV30_05860"/>
<dbReference type="AlphaFoldDB" id="A0A290QDW0"/>
<organism evidence="3 4">
    <name type="scientific">Nibricoccus aquaticus</name>
    <dbReference type="NCBI Taxonomy" id="2576891"/>
    <lineage>
        <taxon>Bacteria</taxon>
        <taxon>Pseudomonadati</taxon>
        <taxon>Verrucomicrobiota</taxon>
        <taxon>Opitutia</taxon>
        <taxon>Opitutales</taxon>
        <taxon>Opitutaceae</taxon>
        <taxon>Nibricoccus</taxon>
    </lineage>
</organism>